<keyword evidence="4" id="KW-1185">Reference proteome</keyword>
<dbReference type="Pfam" id="PF00296">
    <property type="entry name" value="Bac_luciferase"/>
    <property type="match status" value="1"/>
</dbReference>
<dbReference type="NCBIfam" id="TIGR03558">
    <property type="entry name" value="oxido_grp_1"/>
    <property type="match status" value="1"/>
</dbReference>
<comment type="caution">
    <text evidence="3">The sequence shown here is derived from an EMBL/GenBank/DDBJ whole genome shotgun (WGS) entry which is preliminary data.</text>
</comment>
<dbReference type="InterPro" id="IPR036661">
    <property type="entry name" value="Luciferase-like_sf"/>
</dbReference>
<sequence>MTEDQKSIQGITDVPFSILDLAPVLVGGTPRDSFHRTLDLAQHAEKWGYHRFWLAEHHNMPGIASSATSVVIGYVAAGTTSIRVGSGGIMLPNHAPLVIAEQFGTLESMYPGRIDLGLGRAPGSDQPAARALRRGLGRDGHDFPELLSELRGYMNPELGTAVPGVRAFPGEGLDIPIWLLGSSGFSAELAGQLGLPFAFASHFAPDYLMPALHLYRSQFRPSETLAKPQAMVGINIIAADTDAEAQRLATSHQQSFLNIIRGRTGMMNPPVDNMDALWNEQEKAYVMRQLSFSVIGSKETVRARLQQLQQQTAADEWIVSSPIYDHGARLRSYEILADIVKGK</sequence>
<dbReference type="PANTHER" id="PTHR30137">
    <property type="entry name" value="LUCIFERASE-LIKE MONOOXYGENASE"/>
    <property type="match status" value="1"/>
</dbReference>
<dbReference type="InterPro" id="IPR011251">
    <property type="entry name" value="Luciferase-like_dom"/>
</dbReference>
<gene>
    <name evidence="3" type="ORF">FPZ49_19920</name>
</gene>
<dbReference type="InterPro" id="IPR050766">
    <property type="entry name" value="Bact_Lucif_Oxidored"/>
</dbReference>
<organism evidence="3 4">
    <name type="scientific">Paenibacillus cremeus</name>
    <dbReference type="NCBI Taxonomy" id="2163881"/>
    <lineage>
        <taxon>Bacteria</taxon>
        <taxon>Bacillati</taxon>
        <taxon>Bacillota</taxon>
        <taxon>Bacilli</taxon>
        <taxon>Bacillales</taxon>
        <taxon>Paenibacillaceae</taxon>
        <taxon>Paenibacillus</taxon>
    </lineage>
</organism>
<protein>
    <submittedName>
        <fullName evidence="3">LLM class flavin-dependent oxidoreductase</fullName>
    </submittedName>
</protein>
<evidence type="ECO:0000259" key="2">
    <source>
        <dbReference type="Pfam" id="PF00296"/>
    </source>
</evidence>
<dbReference type="FunFam" id="3.20.20.30:FF:000002">
    <property type="entry name" value="LLM class flavin-dependent oxidoreductase"/>
    <property type="match status" value="1"/>
</dbReference>
<evidence type="ECO:0000313" key="3">
    <source>
        <dbReference type="EMBL" id="TVY08172.1"/>
    </source>
</evidence>
<reference evidence="3 4" key="1">
    <citation type="submission" date="2019-07" db="EMBL/GenBank/DDBJ databases">
        <authorList>
            <person name="Kim J."/>
        </authorList>
    </citation>
    <scope>NUCLEOTIDE SEQUENCE [LARGE SCALE GENOMIC DNA]</scope>
    <source>
        <strain evidence="3 4">JC52</strain>
    </source>
</reference>
<feature type="domain" description="Luciferase-like" evidence="2">
    <location>
        <begin position="27"/>
        <end position="312"/>
    </location>
</feature>
<proteinExistence type="predicted"/>
<evidence type="ECO:0000256" key="1">
    <source>
        <dbReference type="ARBA" id="ARBA00007789"/>
    </source>
</evidence>
<dbReference type="AlphaFoldDB" id="A0A559K7R8"/>
<name>A0A559K7R8_9BACL</name>
<dbReference type="OrthoDB" id="9780518at2"/>
<dbReference type="CDD" id="cd00347">
    <property type="entry name" value="Flavin_utilizing_monoxygenases"/>
    <property type="match status" value="1"/>
</dbReference>
<dbReference type="GO" id="GO:0016705">
    <property type="term" value="F:oxidoreductase activity, acting on paired donors, with incorporation or reduction of molecular oxygen"/>
    <property type="evidence" value="ECO:0007669"/>
    <property type="project" value="InterPro"/>
</dbReference>
<dbReference type="PANTHER" id="PTHR30137:SF6">
    <property type="entry name" value="LUCIFERASE-LIKE MONOOXYGENASE"/>
    <property type="match status" value="1"/>
</dbReference>
<comment type="similarity">
    <text evidence="1">To bacterial alkanal monooxygenase alpha and beta chains.</text>
</comment>
<dbReference type="EMBL" id="VNJI01000026">
    <property type="protein sequence ID" value="TVY08172.1"/>
    <property type="molecule type" value="Genomic_DNA"/>
</dbReference>
<dbReference type="SUPFAM" id="SSF51679">
    <property type="entry name" value="Bacterial luciferase-like"/>
    <property type="match status" value="1"/>
</dbReference>
<dbReference type="RefSeq" id="WP_144850161.1">
    <property type="nucleotide sequence ID" value="NZ_VNJI01000026.1"/>
</dbReference>
<dbReference type="Proteomes" id="UP000317036">
    <property type="component" value="Unassembled WGS sequence"/>
</dbReference>
<accession>A0A559K7R8</accession>
<dbReference type="Gene3D" id="3.20.20.30">
    <property type="entry name" value="Luciferase-like domain"/>
    <property type="match status" value="1"/>
</dbReference>
<dbReference type="InterPro" id="IPR019949">
    <property type="entry name" value="CmoO-like"/>
</dbReference>
<dbReference type="GO" id="GO:0005829">
    <property type="term" value="C:cytosol"/>
    <property type="evidence" value="ECO:0007669"/>
    <property type="project" value="TreeGrafter"/>
</dbReference>
<evidence type="ECO:0000313" key="4">
    <source>
        <dbReference type="Proteomes" id="UP000317036"/>
    </source>
</evidence>